<accession>A0A9N9IBP8</accession>
<proteinExistence type="predicted"/>
<keyword evidence="2" id="KW-1185">Reference proteome</keyword>
<dbReference type="EMBL" id="CAJVPY010011853">
    <property type="protein sequence ID" value="CAG8730113.1"/>
    <property type="molecule type" value="Genomic_DNA"/>
</dbReference>
<dbReference type="Proteomes" id="UP000789405">
    <property type="component" value="Unassembled WGS sequence"/>
</dbReference>
<dbReference type="AlphaFoldDB" id="A0A9N9IBP8"/>
<comment type="caution">
    <text evidence="1">The sequence shown here is derived from an EMBL/GenBank/DDBJ whole genome shotgun (WGS) entry which is preliminary data.</text>
</comment>
<name>A0A9N9IBP8_9GLOM</name>
<evidence type="ECO:0000313" key="1">
    <source>
        <dbReference type="EMBL" id="CAG8730113.1"/>
    </source>
</evidence>
<evidence type="ECO:0000313" key="2">
    <source>
        <dbReference type="Proteomes" id="UP000789405"/>
    </source>
</evidence>
<reference evidence="1" key="1">
    <citation type="submission" date="2021-06" db="EMBL/GenBank/DDBJ databases">
        <authorList>
            <person name="Kallberg Y."/>
            <person name="Tangrot J."/>
            <person name="Rosling A."/>
        </authorList>
    </citation>
    <scope>NUCLEOTIDE SEQUENCE</scope>
    <source>
        <strain evidence="1">MA453B</strain>
    </source>
</reference>
<sequence length="48" mass="5362">MSSEENEEKALLMAVGRCLSCGSGWFRPVRMVFSTQLKVDASKEQLVL</sequence>
<gene>
    <name evidence="1" type="ORF">DERYTH_LOCUS15043</name>
</gene>
<organism evidence="1 2">
    <name type="scientific">Dentiscutata erythropus</name>
    <dbReference type="NCBI Taxonomy" id="1348616"/>
    <lineage>
        <taxon>Eukaryota</taxon>
        <taxon>Fungi</taxon>
        <taxon>Fungi incertae sedis</taxon>
        <taxon>Mucoromycota</taxon>
        <taxon>Glomeromycotina</taxon>
        <taxon>Glomeromycetes</taxon>
        <taxon>Diversisporales</taxon>
        <taxon>Gigasporaceae</taxon>
        <taxon>Dentiscutata</taxon>
    </lineage>
</organism>
<protein>
    <submittedName>
        <fullName evidence="1">5656_t:CDS:1</fullName>
    </submittedName>
</protein>